<dbReference type="Proteomes" id="UP000284403">
    <property type="component" value="Unassembled WGS sequence"/>
</dbReference>
<dbReference type="EMBL" id="MKKU01000868">
    <property type="protein sequence ID" value="RNF00693.1"/>
    <property type="molecule type" value="Genomic_DNA"/>
</dbReference>
<sequence length="258" mass="28657">MGNFFCWLIFSWAFYSLIYVAVPYVSSMGKVGTVYATEKPIPTDVASTLFTFYGVFQIVGSVLVGWLATSTTNEFAYVTCATVGGVFCGFSGLLPQLRRLCSAPLRHWLLHGGHVCRHAGPHCGAAARAKPRLLHGLRLPRRRRRRLLRPAHPGRAAAALPRQLHLRLRLHERLHDDGGGGLLRHDVARQERPPRERGGGGEARVSPPPPHAPPDTQRKRQTLRACVVPLRGACRQPAAESTPFTRRRRKRAPARTHV</sequence>
<keyword evidence="4 7" id="KW-1133">Transmembrane helix</keyword>
<keyword evidence="9" id="KW-1185">Reference proteome</keyword>
<feature type="compositionally biased region" description="Basic residues" evidence="6">
    <location>
        <begin position="245"/>
        <end position="258"/>
    </location>
</feature>
<feature type="transmembrane region" description="Helical" evidence="7">
    <location>
        <begin position="75"/>
        <end position="94"/>
    </location>
</feature>
<accession>A0A3R7LP47</accession>
<keyword evidence="2" id="KW-0813">Transport</keyword>
<keyword evidence="5 7" id="KW-0472">Membrane</keyword>
<feature type="region of interest" description="Disordered" evidence="6">
    <location>
        <begin position="175"/>
        <end position="223"/>
    </location>
</feature>
<keyword evidence="3 7" id="KW-0812">Transmembrane</keyword>
<evidence type="ECO:0000256" key="3">
    <source>
        <dbReference type="ARBA" id="ARBA00022692"/>
    </source>
</evidence>
<dbReference type="RefSeq" id="XP_029224295.1">
    <property type="nucleotide sequence ID" value="XM_029375590.1"/>
</dbReference>
<dbReference type="GO" id="GO:0016020">
    <property type="term" value="C:membrane"/>
    <property type="evidence" value="ECO:0007669"/>
    <property type="project" value="UniProtKB-SubCell"/>
</dbReference>
<dbReference type="AlphaFoldDB" id="A0A3R7LP47"/>
<comment type="caution">
    <text evidence="8">The sequence shown here is derived from an EMBL/GenBank/DDBJ whole genome shotgun (WGS) entry which is preliminary data.</text>
</comment>
<evidence type="ECO:0000256" key="2">
    <source>
        <dbReference type="ARBA" id="ARBA00022448"/>
    </source>
</evidence>
<feature type="transmembrane region" description="Helical" evidence="7">
    <location>
        <begin position="7"/>
        <end position="25"/>
    </location>
</feature>
<name>A0A3R7LP47_9TRYP</name>
<proteinExistence type="predicted"/>
<dbReference type="PANTHER" id="PTHR43385">
    <property type="entry name" value="RIBOFLAVIN TRANSPORTER RIBJ"/>
    <property type="match status" value="1"/>
</dbReference>
<feature type="compositionally biased region" description="Basic and acidic residues" evidence="6">
    <location>
        <begin position="175"/>
        <end position="199"/>
    </location>
</feature>
<protein>
    <submittedName>
        <fullName evidence="8">Transporter</fullName>
    </submittedName>
</protein>
<evidence type="ECO:0000256" key="7">
    <source>
        <dbReference type="SAM" id="Phobius"/>
    </source>
</evidence>
<evidence type="ECO:0000313" key="8">
    <source>
        <dbReference type="EMBL" id="RNF00693.1"/>
    </source>
</evidence>
<dbReference type="GeneID" id="40322358"/>
<evidence type="ECO:0000256" key="4">
    <source>
        <dbReference type="ARBA" id="ARBA00022989"/>
    </source>
</evidence>
<evidence type="ECO:0000256" key="1">
    <source>
        <dbReference type="ARBA" id="ARBA00004141"/>
    </source>
</evidence>
<comment type="subcellular location">
    <subcellularLocation>
        <location evidence="1">Membrane</location>
        <topology evidence="1">Multi-pass membrane protein</topology>
    </subcellularLocation>
</comment>
<feature type="region of interest" description="Disordered" evidence="6">
    <location>
        <begin position="237"/>
        <end position="258"/>
    </location>
</feature>
<organism evidence="8 9">
    <name type="scientific">Trypanosoma conorhini</name>
    <dbReference type="NCBI Taxonomy" id="83891"/>
    <lineage>
        <taxon>Eukaryota</taxon>
        <taxon>Discoba</taxon>
        <taxon>Euglenozoa</taxon>
        <taxon>Kinetoplastea</taxon>
        <taxon>Metakinetoplastina</taxon>
        <taxon>Trypanosomatida</taxon>
        <taxon>Trypanosomatidae</taxon>
        <taxon>Trypanosoma</taxon>
    </lineage>
</organism>
<evidence type="ECO:0000313" key="9">
    <source>
        <dbReference type="Proteomes" id="UP000284403"/>
    </source>
</evidence>
<gene>
    <name evidence="8" type="ORF">Tco025E_08747</name>
</gene>
<evidence type="ECO:0000256" key="6">
    <source>
        <dbReference type="SAM" id="MobiDB-lite"/>
    </source>
</evidence>
<evidence type="ECO:0000256" key="5">
    <source>
        <dbReference type="ARBA" id="ARBA00023136"/>
    </source>
</evidence>
<dbReference type="InterPro" id="IPR052983">
    <property type="entry name" value="MFS_Riboflavin_Transporter"/>
</dbReference>
<dbReference type="PANTHER" id="PTHR43385:SF1">
    <property type="entry name" value="RIBOFLAVIN TRANSPORTER RIBJ"/>
    <property type="match status" value="1"/>
</dbReference>
<reference evidence="8 9" key="1">
    <citation type="journal article" date="2018" name="BMC Genomics">
        <title>Genomic comparison of Trypanosoma conorhini and Trypanosoma rangeli to Trypanosoma cruzi strains of high and low virulence.</title>
        <authorList>
            <person name="Bradwell K.R."/>
            <person name="Koparde V.N."/>
            <person name="Matveyev A.V."/>
            <person name="Serrano M.G."/>
            <person name="Alves J.M."/>
            <person name="Parikh H."/>
            <person name="Huang B."/>
            <person name="Lee V."/>
            <person name="Espinosa-Alvarez O."/>
            <person name="Ortiz P.A."/>
            <person name="Costa-Martins A.G."/>
            <person name="Teixeira M.M."/>
            <person name="Buck G.A."/>
        </authorList>
    </citation>
    <scope>NUCLEOTIDE SEQUENCE [LARGE SCALE GENOMIC DNA]</scope>
    <source>
        <strain evidence="8 9">025E</strain>
    </source>
</reference>
<feature type="transmembrane region" description="Helical" evidence="7">
    <location>
        <begin position="45"/>
        <end position="68"/>
    </location>
</feature>